<sequence length="127" mass="14630">MKTNHLGITVDATQASQTLSNFNEAIEDIKMRLKAIEQNYSFIEIGINVNFNEKKFKDSLVTKFGDDGYVRLEIQNPDENWDKLILDHISETVDKATQNAIEKSKCDGVFDYKLYVDNKFFKKGVIE</sequence>
<organism evidence="1 2">
    <name type="scientific">Bacillus amyloliquefaciens (strain ATCC 23350 / DSM 7 / BCRC 11601 / CCUG 28519 / NBRC 15535 / NRRL B-14393 / F)</name>
    <dbReference type="NCBI Taxonomy" id="692420"/>
    <lineage>
        <taxon>Bacteria</taxon>
        <taxon>Bacillati</taxon>
        <taxon>Bacillota</taxon>
        <taxon>Bacilli</taxon>
        <taxon>Bacillales</taxon>
        <taxon>Bacillaceae</taxon>
        <taxon>Bacillus</taxon>
        <taxon>Bacillus amyloliquefaciens group</taxon>
    </lineage>
</organism>
<evidence type="ECO:0000313" key="1">
    <source>
        <dbReference type="EMBL" id="CBI44034.1"/>
    </source>
</evidence>
<reference evidence="1 2" key="1">
    <citation type="journal article" date="2011" name="Int. J. Syst. Evol. Microbiol.">
        <title>Relationship of Bacillus amyloliquefaciens clades associated with strains DSM 7T and FZB42T: a proposal for Bacillus amyloliquefaciens subsp. amyloliquefaciens subsp. nov. and Bacillus amyloliquefaciens subsp. plantarum subsp. nov. based on complete genome sequence comparisons.</title>
        <authorList>
            <person name="Borriss R."/>
            <person name="Chen X.H."/>
            <person name="Rueckert C."/>
            <person name="Blom J."/>
            <person name="Becker A."/>
            <person name="Baumgarth B."/>
            <person name="Fan B."/>
            <person name="Pukall R."/>
            <person name="Schumann P."/>
            <person name="Sproer C."/>
            <person name="Junge H."/>
            <person name="Vater J."/>
            <person name="Puhler A."/>
            <person name="Klenk H.P."/>
        </authorList>
    </citation>
    <scope>NUCLEOTIDE SEQUENCE [LARGE SCALE GENOMIC DNA]</scope>
    <source>
        <strain evidence="2">DSM 7</strain>
    </source>
</reference>
<accession>A0A9P1NIV4</accession>
<keyword evidence="2" id="KW-1185">Reference proteome</keyword>
<dbReference type="KEGG" id="bao:BAMF_2908"/>
<reference evidence="2" key="2">
    <citation type="journal article" date="2011" name="J. Biotechnol.">
        <title>Genome sequence of B. amyloliquefaciens type strain DSM7(T) reveals differences to plant-associated B. amyloliquefaciens FZB42.</title>
        <authorList>
            <person name="Ruckert C."/>
            <person name="Blom J."/>
            <person name="Chen X."/>
            <person name="Reva O."/>
            <person name="Borriss R."/>
        </authorList>
    </citation>
    <scope>NUCLEOTIDE SEQUENCE [LARGE SCALE GENOMIC DNA]</scope>
    <source>
        <strain evidence="2">DSM 7</strain>
    </source>
</reference>
<dbReference type="EMBL" id="FN597644">
    <property type="protein sequence ID" value="CBI44034.1"/>
    <property type="molecule type" value="Genomic_DNA"/>
</dbReference>
<gene>
    <name evidence="1" type="ordered locus">BAMF_2908</name>
</gene>
<evidence type="ECO:0000313" key="2">
    <source>
        <dbReference type="Proteomes" id="UP000006562"/>
    </source>
</evidence>
<name>A0A9P1NIV4_BACAS</name>
<dbReference type="RefSeq" id="WP_013353335.1">
    <property type="nucleotide sequence ID" value="NC_014551.1"/>
</dbReference>
<dbReference type="AlphaFoldDB" id="A0A9P1NIV4"/>
<dbReference type="Proteomes" id="UP000006562">
    <property type="component" value="Chromosome"/>
</dbReference>
<protein>
    <submittedName>
        <fullName evidence="1">Uncharacterized protein</fullName>
    </submittedName>
</protein>
<proteinExistence type="predicted"/>